<sequence>MHSSASSTSQFYLFKDCLARRILQYQTAGDADDASDSALDDFATYLTTEAWPTLPSALKEATYEARGSLRQSIPDVESEDALSLDSTSAAFIESLVSYGIVSDDDEAFRFLRRALAEYVEQACAPPPVWSSTRSKECEICQQEVPLTYHHLIPKSVHAKVLKKGWHPESMLNSVAWLCRPCHSAVHQVARCEDLARNFYTVGLLLEREDIQRWQKYAAKQRYGVRRG</sequence>
<dbReference type="PANTHER" id="PTHR37827:SF1">
    <property type="entry name" value="HNH DOMAIN-CONTAINING PROTEIN"/>
    <property type="match status" value="1"/>
</dbReference>
<evidence type="ECO:0000313" key="1">
    <source>
        <dbReference type="EMBL" id="KAJ3510919.1"/>
    </source>
</evidence>
<dbReference type="OrthoDB" id="4850648at2759"/>
<proteinExistence type="predicted"/>
<accession>A0A9W8K442</accession>
<gene>
    <name evidence="1" type="ORF">NLJ89_g4404</name>
</gene>
<dbReference type="PANTHER" id="PTHR37827">
    <property type="entry name" value="TUDOR DOMAIN-CONTAINING PROTEIN"/>
    <property type="match status" value="1"/>
</dbReference>
<organism evidence="1 2">
    <name type="scientific">Agrocybe chaxingu</name>
    <dbReference type="NCBI Taxonomy" id="84603"/>
    <lineage>
        <taxon>Eukaryota</taxon>
        <taxon>Fungi</taxon>
        <taxon>Dikarya</taxon>
        <taxon>Basidiomycota</taxon>
        <taxon>Agaricomycotina</taxon>
        <taxon>Agaricomycetes</taxon>
        <taxon>Agaricomycetidae</taxon>
        <taxon>Agaricales</taxon>
        <taxon>Agaricineae</taxon>
        <taxon>Strophariaceae</taxon>
        <taxon>Agrocybe</taxon>
    </lineage>
</organism>
<keyword evidence="2" id="KW-1185">Reference proteome</keyword>
<evidence type="ECO:0008006" key="3">
    <source>
        <dbReference type="Google" id="ProtNLM"/>
    </source>
</evidence>
<dbReference type="CDD" id="cd00085">
    <property type="entry name" value="HNHc"/>
    <property type="match status" value="1"/>
</dbReference>
<comment type="caution">
    <text evidence="1">The sequence shown here is derived from an EMBL/GenBank/DDBJ whole genome shotgun (WGS) entry which is preliminary data.</text>
</comment>
<dbReference type="InterPro" id="IPR003615">
    <property type="entry name" value="HNH_nuc"/>
</dbReference>
<protein>
    <recommendedName>
        <fullName evidence="3">HNH domain-containing protein</fullName>
    </recommendedName>
</protein>
<dbReference type="EMBL" id="JANKHO010000362">
    <property type="protein sequence ID" value="KAJ3510919.1"/>
    <property type="molecule type" value="Genomic_DNA"/>
</dbReference>
<name>A0A9W8K442_9AGAR</name>
<evidence type="ECO:0000313" key="2">
    <source>
        <dbReference type="Proteomes" id="UP001148786"/>
    </source>
</evidence>
<dbReference type="Proteomes" id="UP001148786">
    <property type="component" value="Unassembled WGS sequence"/>
</dbReference>
<dbReference type="AlphaFoldDB" id="A0A9W8K442"/>
<reference evidence="1" key="1">
    <citation type="submission" date="2022-07" db="EMBL/GenBank/DDBJ databases">
        <title>Genome Sequence of Agrocybe chaxingu.</title>
        <authorList>
            <person name="Buettner E."/>
        </authorList>
    </citation>
    <scope>NUCLEOTIDE SEQUENCE</scope>
    <source>
        <strain evidence="1">MP-N11</strain>
    </source>
</reference>